<evidence type="ECO:0000256" key="1">
    <source>
        <dbReference type="ARBA" id="ARBA00004613"/>
    </source>
</evidence>
<dbReference type="PANTHER" id="PTHR43037:SF3">
    <property type="entry name" value="FERULOYL ESTERASE B"/>
    <property type="match status" value="1"/>
</dbReference>
<gene>
    <name evidence="11" type="ORF">ST47_g4174</name>
</gene>
<sequence>MQLTVSYLARIAVTVASVHGALTPVTDFGTNPTNLQMNINVPAKLAPKPAIILALHGCFGTGEAYAAETTYNTLSEQKGFITIFPSSKRDSNCWEVNTAKGLSRNAGGDNQGLVSMVNYTIAKYSADPAKVFVTGSSSGCMMTNVLMATYPDVFAAATCYSGVAAGCVAGSPGASPISSDPTCANGLNIKTQAEWVRIAKAMYPRYTGKYPKLATWHGTNDTLVKLPNLGEQLKQWSGVQGVKFARNVTNTPETGYTKIVYGDGTKLVGYEAKGVGHTVTASIVGKAKGEEAGPTSSLVKVSYQRLEPPQPQLHQNRIQQTPTSDDRFNSLIFNLNQQLLQEEPLQKQLIRQKEERQTQRQRQQQQTERLAQDRQREAAYVALTSSVFLSCEEGVWYEFLAHIVKDTVEEVASEVQSKRWLDQSAAEEML</sequence>
<feature type="compositionally biased region" description="Low complexity" evidence="10">
    <location>
        <begin position="360"/>
        <end position="369"/>
    </location>
</feature>
<dbReference type="AlphaFoldDB" id="A0A163G5G2"/>
<protein>
    <recommendedName>
        <fullName evidence="9">Carboxylic ester hydrolase</fullName>
        <ecNumber evidence="9">3.1.1.-</ecNumber>
    </recommendedName>
</protein>
<dbReference type="NCBIfam" id="TIGR01840">
    <property type="entry name" value="esterase_phb"/>
    <property type="match status" value="1"/>
</dbReference>
<dbReference type="GO" id="GO:0005576">
    <property type="term" value="C:extracellular region"/>
    <property type="evidence" value="ECO:0007669"/>
    <property type="project" value="UniProtKB-SubCell"/>
</dbReference>
<evidence type="ECO:0000256" key="2">
    <source>
        <dbReference type="ARBA" id="ARBA00022487"/>
    </source>
</evidence>
<name>A0A163G5G2_DIDRA</name>
<evidence type="ECO:0000256" key="9">
    <source>
        <dbReference type="RuleBase" id="RU367147"/>
    </source>
</evidence>
<keyword evidence="3 9" id="KW-0964">Secreted</keyword>
<keyword evidence="12" id="KW-1185">Reference proteome</keyword>
<dbReference type="InterPro" id="IPR050955">
    <property type="entry name" value="Plant_Biomass_Hydrol_Est"/>
</dbReference>
<feature type="region of interest" description="Disordered" evidence="10">
    <location>
        <begin position="351"/>
        <end position="371"/>
    </location>
</feature>
<comment type="subcellular location">
    <subcellularLocation>
        <location evidence="1 9">Secreted</location>
    </subcellularLocation>
</comment>
<comment type="function">
    <text evidence="9">Esterase involved in the hydrolysis of xylan, a major structural heterogeneous polysaccharide found in plant biomass representing the second most abundant polysaccharide in the biosphere, after cellulose.</text>
</comment>
<dbReference type="Gene3D" id="3.40.50.1820">
    <property type="entry name" value="alpha/beta hydrolase"/>
    <property type="match status" value="1"/>
</dbReference>
<keyword evidence="2 9" id="KW-0719">Serine esterase</keyword>
<dbReference type="SUPFAM" id="SSF53474">
    <property type="entry name" value="alpha/beta-Hydrolases"/>
    <property type="match status" value="2"/>
</dbReference>
<dbReference type="InterPro" id="IPR029058">
    <property type="entry name" value="AB_hydrolase_fold"/>
</dbReference>
<organism evidence="11 12">
    <name type="scientific">Didymella rabiei</name>
    <name type="common">Chickpea ascochyta blight fungus</name>
    <name type="synonym">Mycosphaerella rabiei</name>
    <dbReference type="NCBI Taxonomy" id="5454"/>
    <lineage>
        <taxon>Eukaryota</taxon>
        <taxon>Fungi</taxon>
        <taxon>Dikarya</taxon>
        <taxon>Ascomycota</taxon>
        <taxon>Pezizomycotina</taxon>
        <taxon>Dothideomycetes</taxon>
        <taxon>Pleosporomycetidae</taxon>
        <taxon>Pleosporales</taxon>
        <taxon>Pleosporineae</taxon>
        <taxon>Didymellaceae</taxon>
        <taxon>Ascochyta</taxon>
    </lineage>
</organism>
<comment type="similarity">
    <text evidence="9">Belongs to the carbohydrate esterase 1 (CE1) family.</text>
</comment>
<proteinExistence type="inferred from homology"/>
<comment type="caution">
    <text evidence="11">The sequence shown here is derived from an EMBL/GenBank/DDBJ whole genome shotgun (WGS) entry which is preliminary data.</text>
</comment>
<keyword evidence="5 9" id="KW-0378">Hydrolase</keyword>
<evidence type="ECO:0000313" key="11">
    <source>
        <dbReference type="EMBL" id="KZM24686.1"/>
    </source>
</evidence>
<evidence type="ECO:0000256" key="5">
    <source>
        <dbReference type="ARBA" id="ARBA00022801"/>
    </source>
</evidence>
<keyword evidence="6" id="KW-0325">Glycoprotein</keyword>
<dbReference type="Proteomes" id="UP000076837">
    <property type="component" value="Unassembled WGS sequence"/>
</dbReference>
<dbReference type="InterPro" id="IPR010126">
    <property type="entry name" value="Esterase_phb"/>
</dbReference>
<dbReference type="Pfam" id="PF10503">
    <property type="entry name" value="Esterase_PHB"/>
    <property type="match status" value="1"/>
</dbReference>
<evidence type="ECO:0000256" key="3">
    <source>
        <dbReference type="ARBA" id="ARBA00022525"/>
    </source>
</evidence>
<dbReference type="EC" id="3.1.1.-" evidence="9"/>
<dbReference type="GO" id="GO:0045493">
    <property type="term" value="P:xylan catabolic process"/>
    <property type="evidence" value="ECO:0007669"/>
    <property type="project" value="UniProtKB-UniRule"/>
</dbReference>
<keyword evidence="8 9" id="KW-0624">Polysaccharide degradation</keyword>
<keyword evidence="4" id="KW-0732">Signal</keyword>
<evidence type="ECO:0000256" key="4">
    <source>
        <dbReference type="ARBA" id="ARBA00022729"/>
    </source>
</evidence>
<evidence type="ECO:0000256" key="6">
    <source>
        <dbReference type="ARBA" id="ARBA00023180"/>
    </source>
</evidence>
<evidence type="ECO:0000256" key="8">
    <source>
        <dbReference type="ARBA" id="ARBA00023326"/>
    </source>
</evidence>
<dbReference type="PANTHER" id="PTHR43037">
    <property type="entry name" value="UNNAMED PRODUCT-RELATED"/>
    <property type="match status" value="1"/>
</dbReference>
<evidence type="ECO:0000313" key="12">
    <source>
        <dbReference type="Proteomes" id="UP000076837"/>
    </source>
</evidence>
<evidence type="ECO:0000256" key="10">
    <source>
        <dbReference type="SAM" id="MobiDB-lite"/>
    </source>
</evidence>
<keyword evidence="7 9" id="KW-0119">Carbohydrate metabolism</keyword>
<evidence type="ECO:0000256" key="7">
    <source>
        <dbReference type="ARBA" id="ARBA00023277"/>
    </source>
</evidence>
<dbReference type="GO" id="GO:0052689">
    <property type="term" value="F:carboxylic ester hydrolase activity"/>
    <property type="evidence" value="ECO:0007669"/>
    <property type="project" value="UniProtKB-KW"/>
</dbReference>
<reference evidence="11 12" key="1">
    <citation type="journal article" date="2016" name="Sci. Rep.">
        <title>Draft genome sequencing and secretome analysis of fungal phytopathogen Ascochyta rabiei provides insight into the necrotrophic effector repertoire.</title>
        <authorList>
            <person name="Verma S."/>
            <person name="Gazara R.K."/>
            <person name="Nizam S."/>
            <person name="Parween S."/>
            <person name="Chattopadhyay D."/>
            <person name="Verma P.K."/>
        </authorList>
    </citation>
    <scope>NUCLEOTIDE SEQUENCE [LARGE SCALE GENOMIC DNA]</scope>
    <source>
        <strain evidence="11 12">ArDII</strain>
    </source>
</reference>
<accession>A0A163G5G2</accession>
<dbReference type="STRING" id="5454.A0A163G5G2"/>
<dbReference type="EMBL" id="JYNV01000154">
    <property type="protein sequence ID" value="KZM24686.1"/>
    <property type="molecule type" value="Genomic_DNA"/>
</dbReference>